<keyword evidence="2" id="KW-1185">Reference proteome</keyword>
<protein>
    <submittedName>
        <fullName evidence="1">Uncharacterized protein</fullName>
    </submittedName>
</protein>
<gene>
    <name evidence="1" type="ORF">WICMUC_004512</name>
</gene>
<dbReference type="EMBL" id="JAEUBF010001261">
    <property type="protein sequence ID" value="KAH3672005.1"/>
    <property type="molecule type" value="Genomic_DNA"/>
</dbReference>
<proteinExistence type="predicted"/>
<reference evidence="1" key="1">
    <citation type="journal article" date="2021" name="Open Biol.">
        <title>Shared evolutionary footprints suggest mitochondrial oxidative damage underlies multiple complex I losses in fungi.</title>
        <authorList>
            <person name="Schikora-Tamarit M.A."/>
            <person name="Marcet-Houben M."/>
            <person name="Nosek J."/>
            <person name="Gabaldon T."/>
        </authorList>
    </citation>
    <scope>NUCLEOTIDE SEQUENCE</scope>
    <source>
        <strain evidence="1">CBS6341</strain>
    </source>
</reference>
<reference evidence="1" key="2">
    <citation type="submission" date="2021-01" db="EMBL/GenBank/DDBJ databases">
        <authorList>
            <person name="Schikora-Tamarit M.A."/>
        </authorList>
    </citation>
    <scope>NUCLEOTIDE SEQUENCE</scope>
    <source>
        <strain evidence="1">CBS6341</strain>
    </source>
</reference>
<sequence>MNERPAPNVMNDDAEVIRLIMYILTKLRGNAIISRSRPATKTTNGILMLLFNELWQIMSIPNTPVVMEINEDITMLNDAIR</sequence>
<dbReference type="AlphaFoldDB" id="A0A9P8TB43"/>
<dbReference type="Proteomes" id="UP000769528">
    <property type="component" value="Unassembled WGS sequence"/>
</dbReference>
<evidence type="ECO:0000313" key="2">
    <source>
        <dbReference type="Proteomes" id="UP000769528"/>
    </source>
</evidence>
<evidence type="ECO:0000313" key="1">
    <source>
        <dbReference type="EMBL" id="KAH3672005.1"/>
    </source>
</evidence>
<accession>A0A9P8TB43</accession>
<name>A0A9P8TB43_9ASCO</name>
<comment type="caution">
    <text evidence="1">The sequence shown here is derived from an EMBL/GenBank/DDBJ whole genome shotgun (WGS) entry which is preliminary data.</text>
</comment>
<organism evidence="1 2">
    <name type="scientific">Wickerhamomyces mucosus</name>
    <dbReference type="NCBI Taxonomy" id="1378264"/>
    <lineage>
        <taxon>Eukaryota</taxon>
        <taxon>Fungi</taxon>
        <taxon>Dikarya</taxon>
        <taxon>Ascomycota</taxon>
        <taxon>Saccharomycotina</taxon>
        <taxon>Saccharomycetes</taxon>
        <taxon>Phaffomycetales</taxon>
        <taxon>Wickerhamomycetaceae</taxon>
        <taxon>Wickerhamomyces</taxon>
    </lineage>
</organism>